<gene>
    <name evidence="1" type="ORF">J0X19_19205</name>
</gene>
<organism evidence="1 2">
    <name type="scientific">Hymenobacter telluris</name>
    <dbReference type="NCBI Taxonomy" id="2816474"/>
    <lineage>
        <taxon>Bacteria</taxon>
        <taxon>Pseudomonadati</taxon>
        <taxon>Bacteroidota</taxon>
        <taxon>Cytophagia</taxon>
        <taxon>Cytophagales</taxon>
        <taxon>Hymenobacteraceae</taxon>
        <taxon>Hymenobacter</taxon>
    </lineage>
</organism>
<dbReference type="RefSeq" id="WP_206986038.1">
    <property type="nucleotide sequence ID" value="NZ_JAFLQZ010000016.1"/>
</dbReference>
<protein>
    <recommendedName>
        <fullName evidence="3">STAS/SEC14 domain-containing protein</fullName>
    </recommendedName>
</protein>
<reference evidence="1" key="1">
    <citation type="submission" date="2021-03" db="EMBL/GenBank/DDBJ databases">
        <authorList>
            <person name="Kim M.K."/>
        </authorList>
    </citation>
    <scope>NUCLEOTIDE SEQUENCE</scope>
    <source>
        <strain evidence="1">BT186</strain>
    </source>
</reference>
<evidence type="ECO:0000313" key="1">
    <source>
        <dbReference type="EMBL" id="MBO0360097.1"/>
    </source>
</evidence>
<name>A0A939F0K8_9BACT</name>
<accession>A0A939F0K8</accession>
<sequence>MYATATLTLDYRADLALLMARWLAEPSARAQHEAEYTTLLQYGQQHHTSRWLLDVRRRPQPCPLMAAWIVQEWLPQVVAALAPQRLRLAYLISPARGEAVQQDTALHATVQTATQPTQPYDLMVFGDEGLAMRWLLA</sequence>
<evidence type="ECO:0008006" key="3">
    <source>
        <dbReference type="Google" id="ProtNLM"/>
    </source>
</evidence>
<keyword evidence="2" id="KW-1185">Reference proteome</keyword>
<comment type="caution">
    <text evidence="1">The sequence shown here is derived from an EMBL/GenBank/DDBJ whole genome shotgun (WGS) entry which is preliminary data.</text>
</comment>
<proteinExistence type="predicted"/>
<dbReference type="EMBL" id="JAFLQZ010000016">
    <property type="protein sequence ID" value="MBO0360097.1"/>
    <property type="molecule type" value="Genomic_DNA"/>
</dbReference>
<dbReference type="AlphaFoldDB" id="A0A939F0K8"/>
<evidence type="ECO:0000313" key="2">
    <source>
        <dbReference type="Proteomes" id="UP000664144"/>
    </source>
</evidence>
<dbReference type="Proteomes" id="UP000664144">
    <property type="component" value="Unassembled WGS sequence"/>
</dbReference>